<keyword evidence="2" id="KW-0472">Membrane</keyword>
<feature type="compositionally biased region" description="Polar residues" evidence="1">
    <location>
        <begin position="1212"/>
        <end position="1225"/>
    </location>
</feature>
<feature type="transmembrane region" description="Helical" evidence="2">
    <location>
        <begin position="236"/>
        <end position="255"/>
    </location>
</feature>
<evidence type="ECO:0000313" key="4">
    <source>
        <dbReference type="Proteomes" id="UP000078512"/>
    </source>
</evidence>
<evidence type="ECO:0000256" key="2">
    <source>
        <dbReference type="SAM" id="Phobius"/>
    </source>
</evidence>
<dbReference type="OrthoDB" id="2376084at2759"/>
<sequence>MNRMADSDPYWFSNVHLPAFKRRSCSLCLRYACMLLGLGCSVVLMLAEIFVGVTLLLTKDWALRIIQTGLVHTNTPLQTQQQQPSTLTTTTLSPQQQQQLQPTSSLPPIVADMLQRLGAAACWVVIGSTGLTMCVMLWDWTKARSIVQSESIPRAFLSTPAFRLWGIKSYTHFCLLSKIQWGRTIRQRFVMMIYFGLQGFTAMLVSIPRLMVYASILLAAKNIPDLATSQQGFEAIQLASFATLEGILLKAALAIMALSTVVHGLHLIRIVLAGAVCTFSLCYLGRMRKAMTIDLESRITSLVGSTTYRGRNGSQISQGGLSTKNDKKTLSQEQEQQQHSMSDNAFQLDSSITVSFVSEKSLDGRPQPVSELDPSNGRRPSQDPQNVFYQIDLNQQHLQAPTDSPADRPLTPEFRLYPSSSSDAVPLVNLSLSERNHSLPAFSPPPQHVQPSITTTSCNTNGVYLMAPTPHTHTVSTRGQQQTGALNEEPVRRNINNQLGPNNRLAALSFYDDLLKSINSERMIYANQALVDVRQSIHGPEPATGRDSHNPSVNSPSIALCSSIPLSYPSCSEYDEVHSTDRPVHPFDIGPSQPRFPTPGSEQDITATIADIYMHPLDLMDIQGGLEINLQSRPGSQESLHATSFRDFQRASRCGSPHSQETIENWRIHVAPSSPVIPAIEFDLQDGHQQRQQSITPTPIAGRYDGYNNLKDVEGEADSRRGTIPIILSSHLQEAAAMYEDDQVYYSMADDLHVPRPFYAYGQGRSQRQGSVQSSVGGYNYSTAASSPSLADSLSNPMYQQQADGIFHAAGGGGYPRAFPPRKGSLPCSISSSVLEDATTPRGPHFVYQQQHSQTQSQNSFLSAHAALPVARTRPRAPSHLSNMVNHADGLVSDAESSTPFQAKRGRVRSQSQGSHSTTNRGSSWDQLGAFKEAQAGYATLIDIPATSVSHMGYQLEGHDDDDDLMLRESVRKSIKAGMSLKEALAIDNLMYRNSMQQQQHSQEKLPSSSFNGEIDDKMVHPLDLSPLILQTTRSEIQQQSYGYPAQRPSPAPVMTSSTSTAYVPPRSHDSPSIAATAQQAWDETCIGLGLTLTTPTTATPTRYQEPHHAHAYQVPTAEDCSLPRRPIPLRYHQLDSSASLQHYQNLHQNQQQQHRRPEMTTKLTSGLTTHTLQSDATLHSGSYSYATSATSSTFVDMSYTNHHQSSYASHYPMLSSNQHSNNHAINDYDQDTTHTYPHNQYYQHNQQHPQQHQLDRQYSYSQHHEQQEFPLFRRDYNNPPPVQRQSSQRNKKNLVVNISPTNHSRMN</sequence>
<feature type="compositionally biased region" description="Polar residues" evidence="1">
    <location>
        <begin position="909"/>
        <end position="926"/>
    </location>
</feature>
<keyword evidence="4" id="KW-1185">Reference proteome</keyword>
<dbReference type="STRING" id="1314771.A0A197K1E0"/>
<feature type="region of interest" description="Disordered" evidence="1">
    <location>
        <begin position="1042"/>
        <end position="1072"/>
    </location>
</feature>
<dbReference type="InterPro" id="IPR031606">
    <property type="entry name" value="Kch1/2"/>
</dbReference>
<proteinExistence type="predicted"/>
<feature type="compositionally biased region" description="Polar residues" evidence="1">
    <location>
        <begin position="1297"/>
        <end position="1308"/>
    </location>
</feature>
<dbReference type="PANTHER" id="PTHR36424">
    <property type="entry name" value="PHEROMONE-REGULATED MEMBRANE PROTEIN 6"/>
    <property type="match status" value="1"/>
</dbReference>
<dbReference type="PANTHER" id="PTHR36424:SF1">
    <property type="entry name" value="LOW AFFINITY K(+) TRANSPORTER 1-RELATED"/>
    <property type="match status" value="1"/>
</dbReference>
<dbReference type="EMBL" id="KV442032">
    <property type="protein sequence ID" value="OAQ31023.1"/>
    <property type="molecule type" value="Genomic_DNA"/>
</dbReference>
<feature type="region of interest" description="Disordered" evidence="1">
    <location>
        <begin position="310"/>
        <end position="344"/>
    </location>
</feature>
<dbReference type="Proteomes" id="UP000078512">
    <property type="component" value="Unassembled WGS sequence"/>
</dbReference>
<feature type="compositionally biased region" description="Basic and acidic residues" evidence="1">
    <location>
        <begin position="1263"/>
        <end position="1277"/>
    </location>
</feature>
<dbReference type="GO" id="GO:0005886">
    <property type="term" value="C:plasma membrane"/>
    <property type="evidence" value="ECO:0007669"/>
    <property type="project" value="InterPro"/>
</dbReference>
<evidence type="ECO:0000313" key="3">
    <source>
        <dbReference type="EMBL" id="OAQ31023.1"/>
    </source>
</evidence>
<reference evidence="3 4" key="1">
    <citation type="submission" date="2016-05" db="EMBL/GenBank/DDBJ databases">
        <title>Genome sequencing reveals origins of a unique bacterial endosymbiosis in the earliest lineages of terrestrial Fungi.</title>
        <authorList>
            <consortium name="DOE Joint Genome Institute"/>
            <person name="Uehling J."/>
            <person name="Gryganskyi A."/>
            <person name="Hameed K."/>
            <person name="Tschaplinski T."/>
            <person name="Misztal P."/>
            <person name="Wu S."/>
            <person name="Desiro A."/>
            <person name="Vande Pol N."/>
            <person name="Du Z.-Y."/>
            <person name="Zienkiewicz A."/>
            <person name="Zienkiewicz K."/>
            <person name="Morin E."/>
            <person name="Tisserant E."/>
            <person name="Splivallo R."/>
            <person name="Hainaut M."/>
            <person name="Henrissat B."/>
            <person name="Ohm R."/>
            <person name="Kuo A."/>
            <person name="Yan J."/>
            <person name="Lipzen A."/>
            <person name="Nolan M."/>
            <person name="Labutti K."/>
            <person name="Barry K."/>
            <person name="Goldstein A."/>
            <person name="Labbe J."/>
            <person name="Schadt C."/>
            <person name="Tuskan G."/>
            <person name="Grigoriev I."/>
            <person name="Martin F."/>
            <person name="Vilgalys R."/>
            <person name="Bonito G."/>
        </authorList>
    </citation>
    <scope>NUCLEOTIDE SEQUENCE [LARGE SCALE GENOMIC DNA]</scope>
    <source>
        <strain evidence="3 4">AG-77</strain>
    </source>
</reference>
<dbReference type="GO" id="GO:0015079">
    <property type="term" value="F:potassium ion transmembrane transporter activity"/>
    <property type="evidence" value="ECO:0007669"/>
    <property type="project" value="InterPro"/>
</dbReference>
<feature type="region of interest" description="Disordered" evidence="1">
    <location>
        <begin position="898"/>
        <end position="926"/>
    </location>
</feature>
<feature type="region of interest" description="Disordered" evidence="1">
    <location>
        <begin position="1212"/>
        <end position="1308"/>
    </location>
</feature>
<feature type="transmembrane region" description="Helical" evidence="2">
    <location>
        <begin position="193"/>
        <end position="216"/>
    </location>
</feature>
<feature type="compositionally biased region" description="Polar residues" evidence="1">
    <location>
        <begin position="310"/>
        <end position="323"/>
    </location>
</feature>
<keyword evidence="2" id="KW-0812">Transmembrane</keyword>
<feature type="region of interest" description="Disordered" evidence="1">
    <location>
        <begin position="398"/>
        <end position="421"/>
    </location>
</feature>
<protein>
    <submittedName>
        <fullName evidence="3">Uncharacterized protein</fullName>
    </submittedName>
</protein>
<feature type="region of interest" description="Disordered" evidence="1">
    <location>
        <begin position="359"/>
        <end position="384"/>
    </location>
</feature>
<feature type="transmembrane region" description="Helical" evidence="2">
    <location>
        <begin position="31"/>
        <end position="57"/>
    </location>
</feature>
<evidence type="ECO:0000256" key="1">
    <source>
        <dbReference type="SAM" id="MobiDB-lite"/>
    </source>
</evidence>
<organism evidence="3 4">
    <name type="scientific">Linnemannia elongata AG-77</name>
    <dbReference type="NCBI Taxonomy" id="1314771"/>
    <lineage>
        <taxon>Eukaryota</taxon>
        <taxon>Fungi</taxon>
        <taxon>Fungi incertae sedis</taxon>
        <taxon>Mucoromycota</taxon>
        <taxon>Mortierellomycotina</taxon>
        <taxon>Mortierellomycetes</taxon>
        <taxon>Mortierellales</taxon>
        <taxon>Mortierellaceae</taxon>
        <taxon>Linnemannia</taxon>
    </lineage>
</organism>
<name>A0A197K1E0_9FUNG</name>
<accession>A0A197K1E0</accession>
<feature type="compositionally biased region" description="Low complexity" evidence="1">
    <location>
        <begin position="1234"/>
        <end position="1253"/>
    </location>
</feature>
<feature type="transmembrane region" description="Helical" evidence="2">
    <location>
        <begin position="267"/>
        <end position="286"/>
    </location>
</feature>
<feature type="transmembrane region" description="Helical" evidence="2">
    <location>
        <begin position="117"/>
        <end position="138"/>
    </location>
</feature>
<keyword evidence="2" id="KW-1133">Transmembrane helix</keyword>
<dbReference type="Pfam" id="PF16944">
    <property type="entry name" value="KCH"/>
    <property type="match status" value="1"/>
</dbReference>
<gene>
    <name evidence="3" type="ORF">K457DRAFT_154673</name>
</gene>